<evidence type="ECO:0000256" key="3">
    <source>
        <dbReference type="ARBA" id="ARBA00022475"/>
    </source>
</evidence>
<gene>
    <name evidence="10" type="ORF">FCN74_03810</name>
</gene>
<evidence type="ECO:0000313" key="10">
    <source>
        <dbReference type="EMBL" id="TKS57552.1"/>
    </source>
</evidence>
<dbReference type="EMBL" id="SWMU01000001">
    <property type="protein sequence ID" value="TKS57552.1"/>
    <property type="molecule type" value="Genomic_DNA"/>
</dbReference>
<evidence type="ECO:0000256" key="2">
    <source>
        <dbReference type="ARBA" id="ARBA00005346"/>
    </source>
</evidence>
<feature type="transmembrane region" description="Helical" evidence="8">
    <location>
        <begin position="6"/>
        <end position="25"/>
    </location>
</feature>
<feature type="transmembrane region" description="Helical" evidence="8">
    <location>
        <begin position="32"/>
        <end position="51"/>
    </location>
</feature>
<feature type="transmembrane region" description="Helical" evidence="8">
    <location>
        <begin position="164"/>
        <end position="184"/>
    </location>
</feature>
<evidence type="ECO:0000256" key="1">
    <source>
        <dbReference type="ARBA" id="ARBA00004651"/>
    </source>
</evidence>
<evidence type="ECO:0000256" key="6">
    <source>
        <dbReference type="ARBA" id="ARBA00023136"/>
    </source>
</evidence>
<feature type="transmembrane region" description="Helical" evidence="8">
    <location>
        <begin position="452"/>
        <end position="473"/>
    </location>
</feature>
<dbReference type="InterPro" id="IPR003918">
    <property type="entry name" value="NADH_UbQ_OxRdtase"/>
</dbReference>
<organism evidence="10 11">
    <name type="scientific">Mesohalobacter halotolerans</name>
    <dbReference type="NCBI Taxonomy" id="1883405"/>
    <lineage>
        <taxon>Bacteria</taxon>
        <taxon>Pseudomonadati</taxon>
        <taxon>Bacteroidota</taxon>
        <taxon>Flavobacteriia</taxon>
        <taxon>Flavobacteriales</taxon>
        <taxon>Flavobacteriaceae</taxon>
        <taxon>Mesohalobacter</taxon>
    </lineage>
</organism>
<dbReference type="PANTHER" id="PTHR42703:SF1">
    <property type="entry name" value="NA(+)_H(+) ANTIPORTER SUBUNIT D1"/>
    <property type="match status" value="1"/>
</dbReference>
<evidence type="ECO:0000256" key="8">
    <source>
        <dbReference type="SAM" id="Phobius"/>
    </source>
</evidence>
<feature type="transmembrane region" description="Helical" evidence="8">
    <location>
        <begin position="133"/>
        <end position="152"/>
    </location>
</feature>
<reference evidence="10 11" key="1">
    <citation type="submission" date="2019-04" db="EMBL/GenBank/DDBJ databases">
        <title>Psychroflexus halotolerans sp. nov., isolated from a marine solar saltern.</title>
        <authorList>
            <person name="Feng X."/>
        </authorList>
    </citation>
    <scope>NUCLEOTIDE SEQUENCE [LARGE SCALE GENOMIC DNA]</scope>
    <source>
        <strain evidence="10 11">WDS2C27</strain>
    </source>
</reference>
<dbReference type="AlphaFoldDB" id="A0A4U5TTY2"/>
<feature type="transmembrane region" description="Helical" evidence="8">
    <location>
        <begin position="327"/>
        <end position="348"/>
    </location>
</feature>
<proteinExistence type="inferred from homology"/>
<feature type="transmembrane region" description="Helical" evidence="8">
    <location>
        <begin position="270"/>
        <end position="292"/>
    </location>
</feature>
<feature type="transmembrane region" description="Helical" evidence="8">
    <location>
        <begin position="204"/>
        <end position="228"/>
    </location>
</feature>
<feature type="transmembrane region" description="Helical" evidence="8">
    <location>
        <begin position="369"/>
        <end position="390"/>
    </location>
</feature>
<dbReference type="RefSeq" id="WP_138931253.1">
    <property type="nucleotide sequence ID" value="NZ_SWMU01000001.1"/>
</dbReference>
<evidence type="ECO:0000313" key="11">
    <source>
        <dbReference type="Proteomes" id="UP000306552"/>
    </source>
</evidence>
<dbReference type="GO" id="GO:0042773">
    <property type="term" value="P:ATP synthesis coupled electron transport"/>
    <property type="evidence" value="ECO:0007669"/>
    <property type="project" value="InterPro"/>
</dbReference>
<evidence type="ECO:0000256" key="4">
    <source>
        <dbReference type="ARBA" id="ARBA00022692"/>
    </source>
</evidence>
<dbReference type="GO" id="GO:0005886">
    <property type="term" value="C:plasma membrane"/>
    <property type="evidence" value="ECO:0007669"/>
    <property type="project" value="UniProtKB-SubCell"/>
</dbReference>
<feature type="transmembrane region" description="Helical" evidence="8">
    <location>
        <begin position="108"/>
        <end position="127"/>
    </location>
</feature>
<dbReference type="Proteomes" id="UP000306552">
    <property type="component" value="Unassembled WGS sequence"/>
</dbReference>
<evidence type="ECO:0000256" key="7">
    <source>
        <dbReference type="RuleBase" id="RU000320"/>
    </source>
</evidence>
<comment type="subcellular location">
    <subcellularLocation>
        <location evidence="1">Cell membrane</location>
        <topology evidence="1">Multi-pass membrane protein</topology>
    </subcellularLocation>
    <subcellularLocation>
        <location evidence="7">Membrane</location>
        <topology evidence="7">Multi-pass membrane protein</topology>
    </subcellularLocation>
</comment>
<dbReference type="InterPro" id="IPR050586">
    <property type="entry name" value="CPA3_Na-H_Antiporter_D"/>
</dbReference>
<keyword evidence="3" id="KW-1003">Cell membrane</keyword>
<comment type="similarity">
    <text evidence="2">Belongs to the CPA3 antiporters (TC 2.A.63) subunit D family.</text>
</comment>
<dbReference type="PANTHER" id="PTHR42703">
    <property type="entry name" value="NADH DEHYDROGENASE"/>
    <property type="match status" value="1"/>
</dbReference>
<comment type="caution">
    <text evidence="10">The sequence shown here is derived from an EMBL/GenBank/DDBJ whole genome shotgun (WGS) entry which is preliminary data.</text>
</comment>
<keyword evidence="6 8" id="KW-0472">Membrane</keyword>
<dbReference type="OrthoDB" id="9807568at2"/>
<dbReference type="InterPro" id="IPR001750">
    <property type="entry name" value="ND/Mrp_TM"/>
</dbReference>
<keyword evidence="4 7" id="KW-0812">Transmembrane</keyword>
<feature type="transmembrane region" description="Helical" evidence="8">
    <location>
        <begin position="299"/>
        <end position="321"/>
    </location>
</feature>
<keyword evidence="5 8" id="KW-1133">Transmembrane helix</keyword>
<feature type="transmembrane region" description="Helical" evidence="8">
    <location>
        <begin position="240"/>
        <end position="258"/>
    </location>
</feature>
<dbReference type="PRINTS" id="PR01437">
    <property type="entry name" value="NUOXDRDTASE4"/>
</dbReference>
<keyword evidence="11" id="KW-1185">Reference proteome</keyword>
<protein>
    <submittedName>
        <fullName evidence="10">Na+/H+ antiporter subunit D</fullName>
    </submittedName>
</protein>
<feature type="transmembrane region" description="Helical" evidence="8">
    <location>
        <begin position="405"/>
        <end position="431"/>
    </location>
</feature>
<dbReference type="Pfam" id="PF00361">
    <property type="entry name" value="Proton_antipo_M"/>
    <property type="match status" value="1"/>
</dbReference>
<feature type="transmembrane region" description="Helical" evidence="8">
    <location>
        <begin position="71"/>
        <end position="96"/>
    </location>
</feature>
<evidence type="ECO:0000256" key="5">
    <source>
        <dbReference type="ARBA" id="ARBA00022989"/>
    </source>
</evidence>
<dbReference type="GO" id="GO:0008137">
    <property type="term" value="F:NADH dehydrogenase (ubiquinone) activity"/>
    <property type="evidence" value="ECO:0007669"/>
    <property type="project" value="InterPro"/>
</dbReference>
<accession>A0A4U5TTY2</accession>
<feature type="domain" description="NADH:quinone oxidoreductase/Mrp antiporter transmembrane" evidence="9">
    <location>
        <begin position="128"/>
        <end position="418"/>
    </location>
</feature>
<sequence>MSENIITYPLIVHLFFSIILMFFWNKVKVQKIVTIIGNFVALGVAIAVFIFTWKNGTHVVNAGNWEAPFGIVFVGDMLSATLILLTAIAGLSVSIFSVISIINARLRFGFFSVYHFLLLGLNGAFLTGDMFNLYVWFEIIIISSFVLISIGGEKNQLEGAVKYFTLNFFGSLIFLTALGVIYGLTGTLNMADVAVKIQQVDNQILIDVCAVLFLTAFAIKSAVFPLNFWLPASYHTPPSAVSAIFAGLLTKVGVYALIRMMTLIFPHDVFLMNVLLVLSVLTIISGSFGAIIQNNIRKVFSFLIICHIGFMIGGLGIFNVLALTGVIFYLIHDIIVKTNLFLIGGLIYRLKSTTNMKNIGGLYKSYPKISLLLLIVLFSLVGVPPLSGFWPKISLFLSSYSTENYWYLGALILGSFITLIVVAKIWSEVFWKNQPELKVSKRFIFFDKLYPIQKWQFVTPIVLLALFSLYIGFGAEHIQSLSERIAEDLYNSQNYIDAVLKP</sequence>
<name>A0A4U5TTY2_9FLAO</name>
<evidence type="ECO:0000259" key="9">
    <source>
        <dbReference type="Pfam" id="PF00361"/>
    </source>
</evidence>